<protein>
    <recommendedName>
        <fullName evidence="2">F-box domain-containing protein</fullName>
    </recommendedName>
</protein>
<dbReference type="HOGENOM" id="CLU_467427_0_0_1"/>
<dbReference type="Gramene" id="BGIOSGA026860-TA">
    <property type="protein sequence ID" value="BGIOSGA026860-PA"/>
    <property type="gene ID" value="BGIOSGA026860"/>
</dbReference>
<name>B8BBC2_ORYSI</name>
<dbReference type="SUPFAM" id="SSF81383">
    <property type="entry name" value="F-box domain"/>
    <property type="match status" value="1"/>
</dbReference>
<evidence type="ECO:0000259" key="2">
    <source>
        <dbReference type="Pfam" id="PF00646"/>
    </source>
</evidence>
<dbReference type="PANTHER" id="PTHR31900:SF31">
    <property type="entry name" value="F-BOX_LRR-REPEAT PROTEIN 13-LIKE"/>
    <property type="match status" value="1"/>
</dbReference>
<evidence type="ECO:0000313" key="4">
    <source>
        <dbReference type="Proteomes" id="UP000007015"/>
    </source>
</evidence>
<accession>B8BBC2</accession>
<feature type="domain" description="F-box" evidence="2">
    <location>
        <begin position="24"/>
        <end position="60"/>
    </location>
</feature>
<dbReference type="PANTHER" id="PTHR31900">
    <property type="entry name" value="F-BOX/RNI SUPERFAMILY PROTEIN-RELATED"/>
    <property type="match status" value="1"/>
</dbReference>
<dbReference type="EMBL" id="CM000133">
    <property type="protein sequence ID" value="EEC83688.1"/>
    <property type="molecule type" value="Genomic_DNA"/>
</dbReference>
<dbReference type="SUPFAM" id="SSF52047">
    <property type="entry name" value="RNI-like"/>
    <property type="match status" value="1"/>
</dbReference>
<feature type="compositionally biased region" description="Basic residues" evidence="1">
    <location>
        <begin position="1"/>
        <end position="11"/>
    </location>
</feature>
<reference evidence="3 4" key="1">
    <citation type="journal article" date="2005" name="PLoS Biol.">
        <title>The genomes of Oryza sativa: a history of duplications.</title>
        <authorList>
            <person name="Yu J."/>
            <person name="Wang J."/>
            <person name="Lin W."/>
            <person name="Li S."/>
            <person name="Li H."/>
            <person name="Zhou J."/>
            <person name="Ni P."/>
            <person name="Dong W."/>
            <person name="Hu S."/>
            <person name="Zeng C."/>
            <person name="Zhang J."/>
            <person name="Zhang Y."/>
            <person name="Li R."/>
            <person name="Xu Z."/>
            <person name="Li S."/>
            <person name="Li X."/>
            <person name="Zheng H."/>
            <person name="Cong L."/>
            <person name="Lin L."/>
            <person name="Yin J."/>
            <person name="Geng J."/>
            <person name="Li G."/>
            <person name="Shi J."/>
            <person name="Liu J."/>
            <person name="Lv H."/>
            <person name="Li J."/>
            <person name="Wang J."/>
            <person name="Deng Y."/>
            <person name="Ran L."/>
            <person name="Shi X."/>
            <person name="Wang X."/>
            <person name="Wu Q."/>
            <person name="Li C."/>
            <person name="Ren X."/>
            <person name="Wang J."/>
            <person name="Wang X."/>
            <person name="Li D."/>
            <person name="Liu D."/>
            <person name="Zhang X."/>
            <person name="Ji Z."/>
            <person name="Zhao W."/>
            <person name="Sun Y."/>
            <person name="Zhang Z."/>
            <person name="Bao J."/>
            <person name="Han Y."/>
            <person name="Dong L."/>
            <person name="Ji J."/>
            <person name="Chen P."/>
            <person name="Wu S."/>
            <person name="Liu J."/>
            <person name="Xiao Y."/>
            <person name="Bu D."/>
            <person name="Tan J."/>
            <person name="Yang L."/>
            <person name="Ye C."/>
            <person name="Zhang J."/>
            <person name="Xu J."/>
            <person name="Zhou Y."/>
            <person name="Yu Y."/>
            <person name="Zhang B."/>
            <person name="Zhuang S."/>
            <person name="Wei H."/>
            <person name="Liu B."/>
            <person name="Lei M."/>
            <person name="Yu H."/>
            <person name="Li Y."/>
            <person name="Xu H."/>
            <person name="Wei S."/>
            <person name="He X."/>
            <person name="Fang L."/>
            <person name="Zhang Z."/>
            <person name="Zhang Y."/>
            <person name="Huang X."/>
            <person name="Su Z."/>
            <person name="Tong W."/>
            <person name="Li J."/>
            <person name="Tong Z."/>
            <person name="Li S."/>
            <person name="Ye J."/>
            <person name="Wang L."/>
            <person name="Fang L."/>
            <person name="Lei T."/>
            <person name="Chen C."/>
            <person name="Chen H."/>
            <person name="Xu Z."/>
            <person name="Li H."/>
            <person name="Huang H."/>
            <person name="Zhang F."/>
            <person name="Xu H."/>
            <person name="Li N."/>
            <person name="Zhao C."/>
            <person name="Li S."/>
            <person name="Dong L."/>
            <person name="Huang Y."/>
            <person name="Li L."/>
            <person name="Xi Y."/>
            <person name="Qi Q."/>
            <person name="Li W."/>
            <person name="Zhang B."/>
            <person name="Hu W."/>
            <person name="Zhang Y."/>
            <person name="Tian X."/>
            <person name="Jiao Y."/>
            <person name="Liang X."/>
            <person name="Jin J."/>
            <person name="Gao L."/>
            <person name="Zheng W."/>
            <person name="Hao B."/>
            <person name="Liu S."/>
            <person name="Wang W."/>
            <person name="Yuan L."/>
            <person name="Cao M."/>
            <person name="McDermott J."/>
            <person name="Samudrala R."/>
            <person name="Wang J."/>
            <person name="Wong G.K."/>
            <person name="Yang H."/>
        </authorList>
    </citation>
    <scope>NUCLEOTIDE SEQUENCE [LARGE SCALE GENOMIC DNA]</scope>
    <source>
        <strain evidence="4">cv. 93-11</strain>
    </source>
</reference>
<dbReference type="InterPro" id="IPR036047">
    <property type="entry name" value="F-box-like_dom_sf"/>
</dbReference>
<dbReference type="Pfam" id="PF00646">
    <property type="entry name" value="F-box"/>
    <property type="match status" value="1"/>
</dbReference>
<organism evidence="3 4">
    <name type="scientific">Oryza sativa subsp. indica</name>
    <name type="common">Rice</name>
    <dbReference type="NCBI Taxonomy" id="39946"/>
    <lineage>
        <taxon>Eukaryota</taxon>
        <taxon>Viridiplantae</taxon>
        <taxon>Streptophyta</taxon>
        <taxon>Embryophyta</taxon>
        <taxon>Tracheophyta</taxon>
        <taxon>Spermatophyta</taxon>
        <taxon>Magnoliopsida</taxon>
        <taxon>Liliopsida</taxon>
        <taxon>Poales</taxon>
        <taxon>Poaceae</taxon>
        <taxon>BOP clade</taxon>
        <taxon>Oryzoideae</taxon>
        <taxon>Oryzeae</taxon>
        <taxon>Oryzinae</taxon>
        <taxon>Oryza</taxon>
        <taxon>Oryza sativa</taxon>
    </lineage>
</organism>
<dbReference type="AlphaFoldDB" id="B8BBC2"/>
<dbReference type="Proteomes" id="UP000007015">
    <property type="component" value="Chromosome 8"/>
</dbReference>
<dbReference type="OMA" id="FRNFATE"/>
<feature type="region of interest" description="Disordered" evidence="1">
    <location>
        <begin position="1"/>
        <end position="23"/>
    </location>
</feature>
<dbReference type="InterPro" id="IPR032675">
    <property type="entry name" value="LRR_dom_sf"/>
</dbReference>
<dbReference type="InterPro" id="IPR050232">
    <property type="entry name" value="FBL13/AtMIF1-like"/>
</dbReference>
<sequence>MEGSPPRRKLRPPSPPGSAAQPSLDCLPSEILENIVARLGIREAVRTSAVSGAWRRRWETSPGLSFEWDRGEVDPAIVATVLARYSRPVASFRSGWVEREHSAVTDEWLVLLAGRSVESLTLGFAEFDDRRFHTIHSAMFSCRELTELLPRELPPPGRTLGLLRFPKSNHAKSLTMVNLPEHGESTLEAMISLSLLLEWLDLRSVCTDGNQMDEWVIRAPNLKHLTIESDYDYLWRVEELPSLQTATVKVDDDSTDRDFVQLLTCFAQVSMLELHLLAPKQMQKVAIFTIKSRLVALLLGQCLFRNFATEDNALDGLPCSLEKLKSLTLHANFCSVSSILCIFSLLMRCPNIGVLDIEIMGSEFPQNDEIDAEFFNTLETNDLFTNLDDITLRNAPCLSNDMHFIEFVLSRVRLLSKFWVFRDDSNSLSKPSEEAVIEIAKYRRASPKSRIFFRSMEVITSYFPDSLFLILTQWSVALQKAHNIFYMDRGQLTQLELVDCYIPGLPTCFAGFPNLTSLRLSDVGFLDGAKGLEILLARSPLLKSLSLLMLLFPAKNGVYHQWVIQAPNLQNFFITGLYDDGWQIGDLTFLEEATVDWPLYSYDRDFVKLITGLSQARELDFAMPPNKMFHLHGGRAFPNLEHSNISHTSKGNHLIQGFSSVLFVSG</sequence>
<evidence type="ECO:0000313" key="3">
    <source>
        <dbReference type="EMBL" id="EEC83688.1"/>
    </source>
</evidence>
<dbReference type="STRING" id="39946.B8BBC2"/>
<evidence type="ECO:0000256" key="1">
    <source>
        <dbReference type="SAM" id="MobiDB-lite"/>
    </source>
</evidence>
<gene>
    <name evidence="3" type="ORF">OsI_29494</name>
</gene>
<proteinExistence type="predicted"/>
<dbReference type="Gene3D" id="3.80.10.10">
    <property type="entry name" value="Ribonuclease Inhibitor"/>
    <property type="match status" value="2"/>
</dbReference>
<keyword evidence="4" id="KW-1185">Reference proteome</keyword>
<dbReference type="InterPro" id="IPR001810">
    <property type="entry name" value="F-box_dom"/>
</dbReference>